<keyword evidence="6" id="KW-0520">NAD</keyword>
<dbReference type="RefSeq" id="WP_335961311.1">
    <property type="nucleotide sequence ID" value="NZ_JAXBLX010000016.1"/>
</dbReference>
<evidence type="ECO:0000259" key="9">
    <source>
        <dbReference type="Pfam" id="PF16363"/>
    </source>
</evidence>
<dbReference type="NCBIfam" id="TIGR01181">
    <property type="entry name" value="dTDP_gluc_dehyt"/>
    <property type="match status" value="1"/>
</dbReference>
<reference evidence="10 11" key="1">
    <citation type="submission" date="2024-09" db="EMBL/GenBank/DDBJ databases">
        <authorList>
            <person name="Sun Q."/>
            <person name="Mori K."/>
        </authorList>
    </citation>
    <scope>NUCLEOTIDE SEQUENCE [LARGE SCALE GENOMIC DNA]</scope>
    <source>
        <strain evidence="10 11">NCAIM B.02610</strain>
    </source>
</reference>
<keyword evidence="7 8" id="KW-0456">Lyase</keyword>
<dbReference type="Pfam" id="PF16363">
    <property type="entry name" value="GDP_Man_Dehyd"/>
    <property type="match status" value="1"/>
</dbReference>
<evidence type="ECO:0000313" key="10">
    <source>
        <dbReference type="EMBL" id="MFC0470036.1"/>
    </source>
</evidence>
<gene>
    <name evidence="10" type="primary">rfbB</name>
    <name evidence="10" type="ORF">ACFFHM_05720</name>
</gene>
<dbReference type="CDD" id="cd05246">
    <property type="entry name" value="dTDP_GD_SDR_e"/>
    <property type="match status" value="1"/>
</dbReference>
<comment type="catalytic activity">
    <reaction evidence="1 8">
        <text>dTDP-alpha-D-glucose = dTDP-4-dehydro-6-deoxy-alpha-D-glucose + H2O</text>
        <dbReference type="Rhea" id="RHEA:17221"/>
        <dbReference type="ChEBI" id="CHEBI:15377"/>
        <dbReference type="ChEBI" id="CHEBI:57477"/>
        <dbReference type="ChEBI" id="CHEBI:57649"/>
        <dbReference type="EC" id="4.2.1.46"/>
    </reaction>
</comment>
<comment type="caution">
    <text evidence="10">The sequence shown here is derived from an EMBL/GenBank/DDBJ whole genome shotgun (WGS) entry which is preliminary data.</text>
</comment>
<feature type="domain" description="NAD(P)-binding" evidence="9">
    <location>
        <begin position="6"/>
        <end position="307"/>
    </location>
</feature>
<accession>A0ABV6K9P8</accession>
<evidence type="ECO:0000256" key="8">
    <source>
        <dbReference type="RuleBase" id="RU004473"/>
    </source>
</evidence>
<evidence type="ECO:0000256" key="2">
    <source>
        <dbReference type="ARBA" id="ARBA00001911"/>
    </source>
</evidence>
<evidence type="ECO:0000256" key="5">
    <source>
        <dbReference type="ARBA" id="ARBA00016977"/>
    </source>
</evidence>
<protein>
    <recommendedName>
        <fullName evidence="5 8">dTDP-glucose 4,6-dehydratase</fullName>
        <ecNumber evidence="4 8">4.2.1.46</ecNumber>
    </recommendedName>
</protein>
<evidence type="ECO:0000256" key="3">
    <source>
        <dbReference type="ARBA" id="ARBA00008178"/>
    </source>
</evidence>
<evidence type="ECO:0000313" key="11">
    <source>
        <dbReference type="Proteomes" id="UP001589838"/>
    </source>
</evidence>
<evidence type="ECO:0000256" key="7">
    <source>
        <dbReference type="ARBA" id="ARBA00023239"/>
    </source>
</evidence>
<dbReference type="InterPro" id="IPR016040">
    <property type="entry name" value="NAD(P)-bd_dom"/>
</dbReference>
<proteinExistence type="inferred from homology"/>
<dbReference type="EMBL" id="JBHLUX010000017">
    <property type="protein sequence ID" value="MFC0470036.1"/>
    <property type="molecule type" value="Genomic_DNA"/>
</dbReference>
<dbReference type="GO" id="GO:0008460">
    <property type="term" value="F:dTDP-glucose 4,6-dehydratase activity"/>
    <property type="evidence" value="ECO:0007669"/>
    <property type="project" value="UniProtKB-EC"/>
</dbReference>
<evidence type="ECO:0000256" key="1">
    <source>
        <dbReference type="ARBA" id="ARBA00001539"/>
    </source>
</evidence>
<dbReference type="PANTHER" id="PTHR43000">
    <property type="entry name" value="DTDP-D-GLUCOSE 4,6-DEHYDRATASE-RELATED"/>
    <property type="match status" value="1"/>
</dbReference>
<organism evidence="10 11">
    <name type="scientific">Halalkalibacter kiskunsagensis</name>
    <dbReference type="NCBI Taxonomy" id="1548599"/>
    <lineage>
        <taxon>Bacteria</taxon>
        <taxon>Bacillati</taxon>
        <taxon>Bacillota</taxon>
        <taxon>Bacilli</taxon>
        <taxon>Bacillales</taxon>
        <taxon>Bacillaceae</taxon>
        <taxon>Halalkalibacter</taxon>
    </lineage>
</organism>
<sequence>MNQELLVTGGAGFIGSNFIRYLLKNTNCRITNIDALTYAGNPSNMSGFASKGNYRFFQVDITDKVALTQVFDRTYDIIVHFAAESHVDRSIENADTFLITNINGTHNLLEKLLEGKAKKMVHVSTDEVYGSLNQHDSAFTEEHPVSPNNPYSASKASADLLVRSFYQTFNLPLVITRCSNNYGPYQHPEKFIPKVVYNAINNKQIPLYGDGLNIRDWLFVEDHCSAIYTVMNHGKAGEVYNIGGSNEMTNKDVIHSILNYLGKSNDLISYVTDRKGHDRRYAINSNKIKTQLGWKPNTSFEKGLKQTIDWNVNNKTWVEAALRRSDLS</sequence>
<evidence type="ECO:0000256" key="6">
    <source>
        <dbReference type="ARBA" id="ARBA00023027"/>
    </source>
</evidence>
<dbReference type="Proteomes" id="UP001589838">
    <property type="component" value="Unassembled WGS sequence"/>
</dbReference>
<comment type="similarity">
    <text evidence="3 8">Belongs to the NAD(P)-dependent epimerase/dehydratase family. dTDP-glucose dehydratase subfamily.</text>
</comment>
<dbReference type="EC" id="4.2.1.46" evidence="4 8"/>
<dbReference type="Gene3D" id="3.40.50.720">
    <property type="entry name" value="NAD(P)-binding Rossmann-like Domain"/>
    <property type="match status" value="1"/>
</dbReference>
<keyword evidence="11" id="KW-1185">Reference proteome</keyword>
<evidence type="ECO:0000256" key="4">
    <source>
        <dbReference type="ARBA" id="ARBA00011990"/>
    </source>
</evidence>
<comment type="cofactor">
    <cofactor evidence="2 8">
        <name>NAD(+)</name>
        <dbReference type="ChEBI" id="CHEBI:57540"/>
    </cofactor>
</comment>
<dbReference type="InterPro" id="IPR005888">
    <property type="entry name" value="dTDP_Gluc_deHydtase"/>
</dbReference>
<dbReference type="InterPro" id="IPR036291">
    <property type="entry name" value="NAD(P)-bd_dom_sf"/>
</dbReference>
<name>A0ABV6K9P8_9BACI</name>
<dbReference type="SUPFAM" id="SSF51735">
    <property type="entry name" value="NAD(P)-binding Rossmann-fold domains"/>
    <property type="match status" value="1"/>
</dbReference>
<dbReference type="Gene3D" id="3.90.25.10">
    <property type="entry name" value="UDP-galactose 4-epimerase, domain 1"/>
    <property type="match status" value="1"/>
</dbReference>